<gene>
    <name evidence="2" type="ORF">FVE85_2553</name>
</gene>
<feature type="compositionally biased region" description="Low complexity" evidence="1">
    <location>
        <begin position="72"/>
        <end position="81"/>
    </location>
</feature>
<dbReference type="AlphaFoldDB" id="A0A5J4YJX3"/>
<feature type="compositionally biased region" description="Gly residues" evidence="1">
    <location>
        <begin position="82"/>
        <end position="95"/>
    </location>
</feature>
<dbReference type="PANTHER" id="PTHR33604:SF3">
    <property type="entry name" value="OSJNBA0004B13.7 PROTEIN"/>
    <property type="match status" value="1"/>
</dbReference>
<organism evidence="2 3">
    <name type="scientific">Porphyridium purpureum</name>
    <name type="common">Red alga</name>
    <name type="synonym">Porphyridium cruentum</name>
    <dbReference type="NCBI Taxonomy" id="35688"/>
    <lineage>
        <taxon>Eukaryota</taxon>
        <taxon>Rhodophyta</taxon>
        <taxon>Bangiophyceae</taxon>
        <taxon>Porphyridiales</taxon>
        <taxon>Porphyridiaceae</taxon>
        <taxon>Porphyridium</taxon>
    </lineage>
</organism>
<accession>A0A5J4YJX3</accession>
<dbReference type="Gene3D" id="3.90.550.10">
    <property type="entry name" value="Spore Coat Polysaccharide Biosynthesis Protein SpsA, Chain A"/>
    <property type="match status" value="1"/>
</dbReference>
<sequence length="549" mass="61294">MGEGADDVEDESHHGALDHEQKADGGAATHLSSVPVPHGEDERDEAEDEERSRHLREAADAAQAAEREQELADQNGAAGPAAAGGDGGDSAGAGAGFDAPKPNLELDDGPMTEEELAKDAGELDAANGADVRNLAREEGLAALEQDERARDALANDNAGNEDELPLRGDGGNGERKEFPRLENDPHLLNADEDVIDARFAQEERDEAAFLREGDLKDLSFLTAAEENEQKVDDAENGAQENIRIDGAEPASTMRLIVLTFNRALSLQRLLNSLGQADYGGDQSIVLEIFIDRDPSGHVNADVVQVAEEYPWVHGEKLVHVRERNVGLIVQWLESWHEKPNEHAMILEDDLEVSPHFYTWWVGAIHAYDADPRVAGYTLQRAAVRADQRHNTKPVHVPPEHKVFWYKLLGSWGFAPRYEVWKAFKEWYAETRTKDPAFRPYLPHLKMNEWFLKQKDKGTMWTMWFIRFCHDHHPPLFTVYANLPNRTTLGANYRESGLHYHDKAGAIQSKSVIHEQPDFGVFLDAKAHPEVFVFPRSPVMLDWNGSRTTG</sequence>
<comment type="caution">
    <text evidence="2">The sequence shown here is derived from an EMBL/GenBank/DDBJ whole genome shotgun (WGS) entry which is preliminary data.</text>
</comment>
<feature type="region of interest" description="Disordered" evidence="1">
    <location>
        <begin position="1"/>
        <end position="176"/>
    </location>
</feature>
<protein>
    <submittedName>
        <fullName evidence="2">Uncharacterized protein</fullName>
    </submittedName>
</protein>
<keyword evidence="3" id="KW-1185">Reference proteome</keyword>
<feature type="compositionally biased region" description="Basic and acidic residues" evidence="1">
    <location>
        <begin position="11"/>
        <end position="23"/>
    </location>
</feature>
<dbReference type="Proteomes" id="UP000324585">
    <property type="component" value="Unassembled WGS sequence"/>
</dbReference>
<feature type="compositionally biased region" description="Basic and acidic residues" evidence="1">
    <location>
        <begin position="50"/>
        <end position="70"/>
    </location>
</feature>
<dbReference type="InterPro" id="IPR029044">
    <property type="entry name" value="Nucleotide-diphossugar_trans"/>
</dbReference>
<feature type="compositionally biased region" description="Acidic residues" evidence="1">
    <location>
        <begin position="1"/>
        <end position="10"/>
    </location>
</feature>
<dbReference type="EMBL" id="VRMN01000013">
    <property type="protein sequence ID" value="KAA8491538.1"/>
    <property type="molecule type" value="Genomic_DNA"/>
</dbReference>
<evidence type="ECO:0000313" key="3">
    <source>
        <dbReference type="Proteomes" id="UP000324585"/>
    </source>
</evidence>
<name>A0A5J4YJX3_PORPP</name>
<feature type="compositionally biased region" description="Basic and acidic residues" evidence="1">
    <location>
        <begin position="133"/>
        <end position="153"/>
    </location>
</feature>
<dbReference type="SUPFAM" id="SSF53448">
    <property type="entry name" value="Nucleotide-diphospho-sugar transferases"/>
    <property type="match status" value="1"/>
</dbReference>
<proteinExistence type="predicted"/>
<evidence type="ECO:0000256" key="1">
    <source>
        <dbReference type="SAM" id="MobiDB-lite"/>
    </source>
</evidence>
<feature type="compositionally biased region" description="Acidic residues" evidence="1">
    <location>
        <begin position="105"/>
        <end position="114"/>
    </location>
</feature>
<evidence type="ECO:0000313" key="2">
    <source>
        <dbReference type="EMBL" id="KAA8491538.1"/>
    </source>
</evidence>
<dbReference type="OrthoDB" id="4110at2759"/>
<dbReference type="PANTHER" id="PTHR33604">
    <property type="entry name" value="OSJNBA0004B13.7 PROTEIN"/>
    <property type="match status" value="1"/>
</dbReference>
<reference evidence="3" key="1">
    <citation type="journal article" date="2019" name="Nat. Commun.">
        <title>Expansion of phycobilisome linker gene families in mesophilic red algae.</title>
        <authorList>
            <person name="Lee J."/>
            <person name="Kim D."/>
            <person name="Bhattacharya D."/>
            <person name="Yoon H.S."/>
        </authorList>
    </citation>
    <scope>NUCLEOTIDE SEQUENCE [LARGE SCALE GENOMIC DNA]</scope>
    <source>
        <strain evidence="3">CCMP 1328</strain>
    </source>
</reference>